<organism evidence="14 15">
    <name type="scientific">Zea mays</name>
    <name type="common">Maize</name>
    <dbReference type="NCBI Taxonomy" id="4577"/>
    <lineage>
        <taxon>Eukaryota</taxon>
        <taxon>Viridiplantae</taxon>
        <taxon>Streptophyta</taxon>
        <taxon>Embryophyta</taxon>
        <taxon>Tracheophyta</taxon>
        <taxon>Spermatophyta</taxon>
        <taxon>Magnoliopsida</taxon>
        <taxon>Liliopsida</taxon>
        <taxon>Poales</taxon>
        <taxon>Poaceae</taxon>
        <taxon>PACMAD clade</taxon>
        <taxon>Panicoideae</taxon>
        <taxon>Andropogonodae</taxon>
        <taxon>Andropogoneae</taxon>
        <taxon>Tripsacinae</taxon>
        <taxon>Zea</taxon>
    </lineage>
</organism>
<dbReference type="Pfam" id="PF01762">
    <property type="entry name" value="Galactosyl_T"/>
    <property type="match status" value="2"/>
</dbReference>
<evidence type="ECO:0000256" key="13">
    <source>
        <dbReference type="RuleBase" id="RU363063"/>
    </source>
</evidence>
<keyword evidence="11" id="KW-0472">Membrane</keyword>
<dbReference type="PANTHER" id="PTHR11214:SF290">
    <property type="entry name" value="BETA-1,3-GALACTOSYLTRANSFERASE 13-RELATED"/>
    <property type="match status" value="1"/>
</dbReference>
<protein>
    <recommendedName>
        <fullName evidence="13">Hexosyltransferase</fullName>
        <ecNumber evidence="13">2.4.1.-</ecNumber>
    </recommendedName>
</protein>
<comment type="subcellular location">
    <subcellularLocation>
        <location evidence="2 13">Golgi apparatus membrane</location>
        <topology evidence="2 13">Single-pass type II membrane protein</topology>
    </subcellularLocation>
</comment>
<evidence type="ECO:0000256" key="3">
    <source>
        <dbReference type="ARBA" id="ARBA00004922"/>
    </source>
</evidence>
<dbReference type="UniPathway" id="UPA00378"/>
<keyword evidence="7" id="KW-0812">Transmembrane</keyword>
<evidence type="ECO:0000256" key="2">
    <source>
        <dbReference type="ARBA" id="ARBA00004323"/>
    </source>
</evidence>
<keyword evidence="6" id="KW-0808">Transferase</keyword>
<evidence type="ECO:0000313" key="15">
    <source>
        <dbReference type="Proteomes" id="UP000251960"/>
    </source>
</evidence>
<dbReference type="Proteomes" id="UP000251960">
    <property type="component" value="Chromosome 6"/>
</dbReference>
<comment type="similarity">
    <text evidence="4 13">Belongs to the glycosyltransferase 31 family.</text>
</comment>
<keyword evidence="9" id="KW-1133">Transmembrane helix</keyword>
<evidence type="ECO:0000256" key="10">
    <source>
        <dbReference type="ARBA" id="ARBA00023034"/>
    </source>
</evidence>
<dbReference type="EMBL" id="NCVQ01000007">
    <property type="protein sequence ID" value="PWZ17617.1"/>
    <property type="molecule type" value="Genomic_DNA"/>
</dbReference>
<evidence type="ECO:0000256" key="11">
    <source>
        <dbReference type="ARBA" id="ARBA00023136"/>
    </source>
</evidence>
<dbReference type="InterPro" id="IPR002659">
    <property type="entry name" value="Glyco_trans_31"/>
</dbReference>
<dbReference type="GO" id="GO:0016758">
    <property type="term" value="F:hexosyltransferase activity"/>
    <property type="evidence" value="ECO:0007669"/>
    <property type="project" value="InterPro"/>
</dbReference>
<comment type="caution">
    <text evidence="14">The sequence shown here is derived from an EMBL/GenBank/DDBJ whole genome shotgun (WGS) entry which is preliminary data.</text>
</comment>
<reference evidence="14 15" key="1">
    <citation type="journal article" date="2018" name="Nat. Genet.">
        <title>Extensive intraspecific gene order and gene structural variations between Mo17 and other maize genomes.</title>
        <authorList>
            <person name="Sun S."/>
            <person name="Zhou Y."/>
            <person name="Chen J."/>
            <person name="Shi J."/>
            <person name="Zhao H."/>
            <person name="Zhao H."/>
            <person name="Song W."/>
            <person name="Zhang M."/>
            <person name="Cui Y."/>
            <person name="Dong X."/>
            <person name="Liu H."/>
            <person name="Ma X."/>
            <person name="Jiao Y."/>
            <person name="Wang B."/>
            <person name="Wei X."/>
            <person name="Stein J.C."/>
            <person name="Glaubitz J.C."/>
            <person name="Lu F."/>
            <person name="Yu G."/>
            <person name="Liang C."/>
            <person name="Fengler K."/>
            <person name="Li B."/>
            <person name="Rafalski A."/>
            <person name="Schnable P.S."/>
            <person name="Ware D.H."/>
            <person name="Buckler E.S."/>
            <person name="Lai J."/>
        </authorList>
    </citation>
    <scope>NUCLEOTIDE SEQUENCE [LARGE SCALE GENOMIC DNA]</scope>
    <source>
        <strain evidence="15">cv. Missouri 17</strain>
        <tissue evidence="14">Seedling</tissue>
    </source>
</reference>
<dbReference type="Gene3D" id="3.90.550.50">
    <property type="match status" value="1"/>
</dbReference>
<evidence type="ECO:0000313" key="14">
    <source>
        <dbReference type="EMBL" id="PWZ17617.1"/>
    </source>
</evidence>
<evidence type="ECO:0000256" key="7">
    <source>
        <dbReference type="ARBA" id="ARBA00022692"/>
    </source>
</evidence>
<dbReference type="EC" id="2.4.1.-" evidence="13"/>
<dbReference type="AlphaFoldDB" id="A0A3L6E9L0"/>
<keyword evidence="8" id="KW-0735">Signal-anchor</keyword>
<accession>A0A3L6E9L0</accession>
<comment type="cofactor">
    <cofactor evidence="1 13">
        <name>Mn(2+)</name>
        <dbReference type="ChEBI" id="CHEBI:29035"/>
    </cofactor>
</comment>
<evidence type="ECO:0000256" key="9">
    <source>
        <dbReference type="ARBA" id="ARBA00022989"/>
    </source>
</evidence>
<dbReference type="GO" id="GO:0000139">
    <property type="term" value="C:Golgi membrane"/>
    <property type="evidence" value="ECO:0007669"/>
    <property type="project" value="UniProtKB-SubCell"/>
</dbReference>
<sequence>MPGSPKVFFASSASRRSGALRRLLSSPAFSAACLFFGLAGFLAAALTLSRSPSITHSRCPDSSRPLSVSVAWDRRPGDGSAAGSAELPASLATGSRGRHKVMAFVGIFTGFGSIGRRRALRRTWLPADRQGLLRLEEATGLAFRFVIGKSNSKNKMAALNREVEEYDDFVLLDLEEEYSRLPYKTYGIVVFTYHYAISVQDADFVLCFRLAFFKAAYALYDSDFYVKADDDIYLRPDRLSLLLAKERSHPQTYIGCMKKGPVFTDPKLKWYEPQSFLLGSEYFLHAYGPIYALSADVVASLVALRNNSFRMFSNEDVTIGSWMLAMNVNHENTHALCEPDCTESSIAVWDIPKCSGLCHPEVKMLELHERKECTGGPTVAAEVSESED</sequence>
<evidence type="ECO:0000256" key="8">
    <source>
        <dbReference type="ARBA" id="ARBA00022968"/>
    </source>
</evidence>
<dbReference type="PANTHER" id="PTHR11214">
    <property type="entry name" value="BETA-1,3-N-ACETYLGLUCOSAMINYLTRANSFERASE"/>
    <property type="match status" value="1"/>
</dbReference>
<name>A0A3L6E9L0_MAIZE</name>
<evidence type="ECO:0000256" key="12">
    <source>
        <dbReference type="ARBA" id="ARBA00023211"/>
    </source>
</evidence>
<keyword evidence="12 13" id="KW-0464">Manganese</keyword>
<comment type="pathway">
    <text evidence="3">Protein modification; protein glycosylation.</text>
</comment>
<gene>
    <name evidence="14" type="ORF">Zm00014a_031413</name>
</gene>
<proteinExistence type="inferred from homology"/>
<dbReference type="PROSITE" id="PS51257">
    <property type="entry name" value="PROKAR_LIPOPROTEIN"/>
    <property type="match status" value="1"/>
</dbReference>
<evidence type="ECO:0000256" key="1">
    <source>
        <dbReference type="ARBA" id="ARBA00001936"/>
    </source>
</evidence>
<evidence type="ECO:0000256" key="5">
    <source>
        <dbReference type="ARBA" id="ARBA00022676"/>
    </source>
</evidence>
<keyword evidence="10 13" id="KW-0333">Golgi apparatus</keyword>
<evidence type="ECO:0000256" key="6">
    <source>
        <dbReference type="ARBA" id="ARBA00022679"/>
    </source>
</evidence>
<keyword evidence="5 13" id="KW-0328">Glycosyltransferase</keyword>
<evidence type="ECO:0000256" key="4">
    <source>
        <dbReference type="ARBA" id="ARBA00008661"/>
    </source>
</evidence>